<protein>
    <recommendedName>
        <fullName evidence="2">HipA-like C-terminal domain-containing protein</fullName>
    </recommendedName>
</protein>
<evidence type="ECO:0000313" key="1">
    <source>
        <dbReference type="EMBL" id="MPN61995.1"/>
    </source>
</evidence>
<name>A0A645JE40_9ZZZZ</name>
<dbReference type="EMBL" id="VSSQ01139373">
    <property type="protein sequence ID" value="MPN61995.1"/>
    <property type="molecule type" value="Genomic_DNA"/>
</dbReference>
<dbReference type="AlphaFoldDB" id="A0A645JE40"/>
<sequence>MLFDHMFHNLDRTWNRRNLIMYRNEDQSAIYAIDNSHLFKKGRWTVAWLAKLEPKIIMNYRRAYGWLLKHYLSVDDFKGYIEKVKAITDENIETIVTEIPMEWLPDDKERQALIHYIKARRDMIDKIANPFIALLTDKNRCSDSNESK</sequence>
<comment type="caution">
    <text evidence="1">The sequence shown here is derived from an EMBL/GenBank/DDBJ whole genome shotgun (WGS) entry which is preliminary data.</text>
</comment>
<reference evidence="1" key="1">
    <citation type="submission" date="2019-08" db="EMBL/GenBank/DDBJ databases">
        <authorList>
            <person name="Kucharzyk K."/>
            <person name="Murdoch R.W."/>
            <person name="Higgins S."/>
            <person name="Loffler F."/>
        </authorList>
    </citation>
    <scope>NUCLEOTIDE SEQUENCE</scope>
</reference>
<proteinExistence type="predicted"/>
<accession>A0A645JE40</accession>
<evidence type="ECO:0008006" key="2">
    <source>
        <dbReference type="Google" id="ProtNLM"/>
    </source>
</evidence>
<organism evidence="1">
    <name type="scientific">bioreactor metagenome</name>
    <dbReference type="NCBI Taxonomy" id="1076179"/>
    <lineage>
        <taxon>unclassified sequences</taxon>
        <taxon>metagenomes</taxon>
        <taxon>ecological metagenomes</taxon>
    </lineage>
</organism>
<gene>
    <name evidence="1" type="ORF">SDC9_209741</name>
</gene>